<evidence type="ECO:0000259" key="8">
    <source>
        <dbReference type="PROSITE" id="PS50845"/>
    </source>
</evidence>
<evidence type="ECO:0000256" key="3">
    <source>
        <dbReference type="ARBA" id="ARBA00022824"/>
    </source>
</evidence>
<evidence type="ECO:0000256" key="5">
    <source>
        <dbReference type="ARBA" id="ARBA00023136"/>
    </source>
</evidence>
<evidence type="ECO:0000313" key="10">
    <source>
        <dbReference type="Proteomes" id="UP000224080"/>
    </source>
</evidence>
<comment type="subcellular location">
    <subcellularLocation>
        <location evidence="1 6">Endoplasmic reticulum membrane</location>
        <topology evidence="1 6">Multi-pass membrane protein</topology>
    </subcellularLocation>
</comment>
<dbReference type="OrthoDB" id="567788at2759"/>
<accession>A0A2B7WTD0</accession>
<feature type="region of interest" description="Disordered" evidence="7">
    <location>
        <begin position="340"/>
        <end position="393"/>
    </location>
</feature>
<evidence type="ECO:0000256" key="7">
    <source>
        <dbReference type="SAM" id="MobiDB-lite"/>
    </source>
</evidence>
<keyword evidence="10" id="KW-1185">Reference proteome</keyword>
<comment type="caution">
    <text evidence="9">The sequence shown here is derived from an EMBL/GenBank/DDBJ whole genome shotgun (WGS) entry which is preliminary data.</text>
</comment>
<feature type="transmembrane region" description="Helical" evidence="6">
    <location>
        <begin position="132"/>
        <end position="151"/>
    </location>
</feature>
<dbReference type="GO" id="GO:0005789">
    <property type="term" value="C:endoplasmic reticulum membrane"/>
    <property type="evidence" value="ECO:0007669"/>
    <property type="project" value="UniProtKB-SubCell"/>
</dbReference>
<protein>
    <recommendedName>
        <fullName evidence="6">Reticulon-like protein</fullName>
    </recommendedName>
</protein>
<keyword evidence="4 6" id="KW-1133">Transmembrane helix</keyword>
<evidence type="ECO:0000256" key="4">
    <source>
        <dbReference type="ARBA" id="ARBA00022989"/>
    </source>
</evidence>
<feature type="transmembrane region" description="Helical" evidence="6">
    <location>
        <begin position="221"/>
        <end position="240"/>
    </location>
</feature>
<dbReference type="AlphaFoldDB" id="A0A2B7WTD0"/>
<dbReference type="PROSITE" id="PS50845">
    <property type="entry name" value="RETICULON"/>
    <property type="match status" value="1"/>
</dbReference>
<dbReference type="EMBL" id="PDNC01000095">
    <property type="protein sequence ID" value="PGG99826.1"/>
    <property type="molecule type" value="Genomic_DNA"/>
</dbReference>
<evidence type="ECO:0000256" key="2">
    <source>
        <dbReference type="ARBA" id="ARBA00022692"/>
    </source>
</evidence>
<keyword evidence="5 6" id="KW-0472">Membrane</keyword>
<dbReference type="STRING" id="2060905.A0A2B7WTD0"/>
<evidence type="ECO:0000256" key="1">
    <source>
        <dbReference type="ARBA" id="ARBA00004477"/>
    </source>
</evidence>
<dbReference type="Pfam" id="PF02453">
    <property type="entry name" value="Reticulon"/>
    <property type="match status" value="1"/>
</dbReference>
<name>A0A2B7WTD0_9EURO</name>
<proteinExistence type="predicted"/>
<evidence type="ECO:0000313" key="9">
    <source>
        <dbReference type="EMBL" id="PGG99826.1"/>
    </source>
</evidence>
<feature type="compositionally biased region" description="Basic and acidic residues" evidence="7">
    <location>
        <begin position="383"/>
        <end position="393"/>
    </location>
</feature>
<dbReference type="Proteomes" id="UP000224080">
    <property type="component" value="Unassembled WGS sequence"/>
</dbReference>
<evidence type="ECO:0000256" key="6">
    <source>
        <dbReference type="RuleBase" id="RU363132"/>
    </source>
</evidence>
<organism evidence="9 10">
    <name type="scientific">Blastomyces parvus</name>
    <dbReference type="NCBI Taxonomy" id="2060905"/>
    <lineage>
        <taxon>Eukaryota</taxon>
        <taxon>Fungi</taxon>
        <taxon>Dikarya</taxon>
        <taxon>Ascomycota</taxon>
        <taxon>Pezizomycotina</taxon>
        <taxon>Eurotiomycetes</taxon>
        <taxon>Eurotiomycetidae</taxon>
        <taxon>Onygenales</taxon>
        <taxon>Ajellomycetaceae</taxon>
        <taxon>Blastomyces</taxon>
    </lineage>
</organism>
<feature type="transmembrane region" description="Helical" evidence="6">
    <location>
        <begin position="193"/>
        <end position="215"/>
    </location>
</feature>
<feature type="transmembrane region" description="Helical" evidence="6">
    <location>
        <begin position="107"/>
        <end position="126"/>
    </location>
</feature>
<gene>
    <name evidence="9" type="ORF">GX51_06118</name>
</gene>
<sequence>MAKESTQPGGSPHPAELHPVQYFNARYPPFNLASITEQRPHKLSIGAQIDALQCEQMYSDKDIFRHIGSTGVTTNGTTDATVAGQALTHYHSRIYSLLSWERPRTTAVSFATIASLIIAARYLPLLRWLFKFSYLSLGFTIALEVAGKVMFSRGLASSSRPRKYYTIPKDTVESILEDLEQLMDFFLIEFQRILFAENLTYTLAAFTAALTSYWLVRFLPLWGLALTLVSVAYLGPLIYINNREIIDTQIDQIQQIVNSQATQVKEMAGQQTAHATQIVKQYVGDYTSKANEYMGSSRSLPPVEQVAPTTVQAQPELRPATEPAVEPITEPVVKAFDAEPVTSEPAATEPAAPEVPAIAHTDFPTAPKDDFVAGEVTTEESAAEPKLHEPLLA</sequence>
<feature type="domain" description="Reticulon" evidence="8">
    <location>
        <begin position="94"/>
        <end position="291"/>
    </location>
</feature>
<dbReference type="InterPro" id="IPR003388">
    <property type="entry name" value="Reticulon"/>
</dbReference>
<feature type="compositionally biased region" description="Low complexity" evidence="7">
    <location>
        <begin position="340"/>
        <end position="357"/>
    </location>
</feature>
<keyword evidence="2 6" id="KW-0812">Transmembrane</keyword>
<keyword evidence="3 6" id="KW-0256">Endoplasmic reticulum</keyword>
<reference evidence="9 10" key="1">
    <citation type="submission" date="2017-10" db="EMBL/GenBank/DDBJ databases">
        <title>Comparative genomics in systemic dimorphic fungi from Ajellomycetaceae.</title>
        <authorList>
            <person name="Munoz J.F."/>
            <person name="Mcewen J.G."/>
            <person name="Clay O.K."/>
            <person name="Cuomo C.A."/>
        </authorList>
    </citation>
    <scope>NUCLEOTIDE SEQUENCE [LARGE SCALE GENOMIC DNA]</scope>
    <source>
        <strain evidence="9 10">UAMH130</strain>
    </source>
</reference>